<sequence length="216" mass="24141">MYHVALVKSPSDDEIERMTDVLHEAFSYKYFISALGDPKFSRDLIKSHIGAALADDAAEIYVARSVSATRDIAGVAVWFGPGTVYLGTEAQREAGWNQLYAALDKVYQDWWDYFLPFYDDYTTRVFGRGVKLGGHHLQVIGVLPAHQRRGIAGQLFCIVEKKAKEQHVCTCLETVGTGNVPVYRSMGYDVMEPTPLRSAKDPNATAPLYGFIKHFV</sequence>
<protein>
    <recommendedName>
        <fullName evidence="1">N-acetyltransferase domain-containing protein</fullName>
    </recommendedName>
</protein>
<evidence type="ECO:0000259" key="1">
    <source>
        <dbReference type="PROSITE" id="PS51186"/>
    </source>
</evidence>
<dbReference type="OrthoDB" id="61113at2759"/>
<dbReference type="AlphaFoldDB" id="A0A165DZC3"/>
<reference evidence="2 3" key="1">
    <citation type="journal article" date="2016" name="Mol. Biol. Evol.">
        <title>Comparative Genomics of Early-Diverging Mushroom-Forming Fungi Provides Insights into the Origins of Lignocellulose Decay Capabilities.</title>
        <authorList>
            <person name="Nagy L.G."/>
            <person name="Riley R."/>
            <person name="Tritt A."/>
            <person name="Adam C."/>
            <person name="Daum C."/>
            <person name="Floudas D."/>
            <person name="Sun H."/>
            <person name="Yadav J.S."/>
            <person name="Pangilinan J."/>
            <person name="Larsson K.H."/>
            <person name="Matsuura K."/>
            <person name="Barry K."/>
            <person name="Labutti K."/>
            <person name="Kuo R."/>
            <person name="Ohm R.A."/>
            <person name="Bhattacharya S.S."/>
            <person name="Shirouzu T."/>
            <person name="Yoshinaga Y."/>
            <person name="Martin F.M."/>
            <person name="Grigoriev I.V."/>
            <person name="Hibbett D.S."/>
        </authorList>
    </citation>
    <scope>NUCLEOTIDE SEQUENCE [LARGE SCALE GENOMIC DNA]</scope>
    <source>
        <strain evidence="2 3">HHB12029</strain>
    </source>
</reference>
<evidence type="ECO:0000313" key="2">
    <source>
        <dbReference type="EMBL" id="KZV85734.1"/>
    </source>
</evidence>
<accession>A0A165DZC3</accession>
<dbReference type="PROSITE" id="PS51186">
    <property type="entry name" value="GNAT"/>
    <property type="match status" value="1"/>
</dbReference>
<evidence type="ECO:0000313" key="3">
    <source>
        <dbReference type="Proteomes" id="UP000077266"/>
    </source>
</evidence>
<dbReference type="InterPro" id="IPR016181">
    <property type="entry name" value="Acyl_CoA_acyltransferase"/>
</dbReference>
<dbReference type="EMBL" id="KV426178">
    <property type="protein sequence ID" value="KZV85734.1"/>
    <property type="molecule type" value="Genomic_DNA"/>
</dbReference>
<dbReference type="CDD" id="cd04301">
    <property type="entry name" value="NAT_SF"/>
    <property type="match status" value="1"/>
</dbReference>
<dbReference type="Gene3D" id="3.40.630.30">
    <property type="match status" value="1"/>
</dbReference>
<dbReference type="SUPFAM" id="SSF55729">
    <property type="entry name" value="Acyl-CoA N-acyltransferases (Nat)"/>
    <property type="match status" value="1"/>
</dbReference>
<organism evidence="2 3">
    <name type="scientific">Exidia glandulosa HHB12029</name>
    <dbReference type="NCBI Taxonomy" id="1314781"/>
    <lineage>
        <taxon>Eukaryota</taxon>
        <taxon>Fungi</taxon>
        <taxon>Dikarya</taxon>
        <taxon>Basidiomycota</taxon>
        <taxon>Agaricomycotina</taxon>
        <taxon>Agaricomycetes</taxon>
        <taxon>Auriculariales</taxon>
        <taxon>Exidiaceae</taxon>
        <taxon>Exidia</taxon>
    </lineage>
</organism>
<dbReference type="InterPro" id="IPR000182">
    <property type="entry name" value="GNAT_dom"/>
</dbReference>
<dbReference type="PANTHER" id="PTHR42791:SF1">
    <property type="entry name" value="N-ACETYLTRANSFERASE DOMAIN-CONTAINING PROTEIN"/>
    <property type="match status" value="1"/>
</dbReference>
<gene>
    <name evidence="2" type="ORF">EXIGLDRAFT_841255</name>
</gene>
<feature type="domain" description="N-acetyltransferase" evidence="1">
    <location>
        <begin position="82"/>
        <end position="207"/>
    </location>
</feature>
<dbReference type="GO" id="GO:0016747">
    <property type="term" value="F:acyltransferase activity, transferring groups other than amino-acyl groups"/>
    <property type="evidence" value="ECO:0007669"/>
    <property type="project" value="InterPro"/>
</dbReference>
<dbReference type="STRING" id="1314781.A0A165DZC3"/>
<dbReference type="InterPro" id="IPR052523">
    <property type="entry name" value="Trichothecene_AcTrans"/>
</dbReference>
<proteinExistence type="predicted"/>
<dbReference type="Pfam" id="PF13673">
    <property type="entry name" value="Acetyltransf_10"/>
    <property type="match status" value="1"/>
</dbReference>
<dbReference type="Proteomes" id="UP000077266">
    <property type="component" value="Unassembled WGS sequence"/>
</dbReference>
<dbReference type="InParanoid" id="A0A165DZC3"/>
<name>A0A165DZC3_EXIGL</name>
<dbReference type="PANTHER" id="PTHR42791">
    <property type="entry name" value="GNAT FAMILY ACETYLTRANSFERASE"/>
    <property type="match status" value="1"/>
</dbReference>
<keyword evidence="3" id="KW-1185">Reference proteome</keyword>